<reference evidence="6 7" key="1">
    <citation type="journal article" date="2015" name="Infect. Genet. Evol.">
        <title>Genomic sequences of six botulinum neurotoxin-producing strains representing three clostridial species illustrate the mobility and diversity of botulinum neurotoxin genes.</title>
        <authorList>
            <person name="Smith T.J."/>
            <person name="Hill K.K."/>
            <person name="Xie G."/>
            <person name="Foley B.T."/>
            <person name="Williamson C.H."/>
            <person name="Foster J.T."/>
            <person name="Johnson S.L."/>
            <person name="Chertkov O."/>
            <person name="Teshima H."/>
            <person name="Gibbons H.S."/>
            <person name="Johnsky L.A."/>
            <person name="Karavis M.A."/>
            <person name="Smith L.A."/>
        </authorList>
    </citation>
    <scope>NUCLEOTIDE SEQUENCE [LARGE SCALE GENOMIC DNA]</scope>
    <source>
        <strain evidence="6">Sullivan</strain>
    </source>
</reference>
<feature type="domain" description="D-isomer specific 2-hydroxyacid dehydrogenase NAD-binding" evidence="5">
    <location>
        <begin position="113"/>
        <end position="300"/>
    </location>
</feature>
<dbReference type="InterPro" id="IPR058205">
    <property type="entry name" value="D-LDH-like"/>
</dbReference>
<dbReference type="InterPro" id="IPR006139">
    <property type="entry name" value="D-isomer_2_OHA_DH_cat_dom"/>
</dbReference>
<dbReference type="SUPFAM" id="SSF51735">
    <property type="entry name" value="NAD(P)-binding Rossmann-fold domains"/>
    <property type="match status" value="1"/>
</dbReference>
<dbReference type="Pfam" id="PF00389">
    <property type="entry name" value="2-Hacid_dh"/>
    <property type="match status" value="1"/>
</dbReference>
<dbReference type="OrthoDB" id="9805416at2"/>
<dbReference type="InterPro" id="IPR029752">
    <property type="entry name" value="D-isomer_DH_CS1"/>
</dbReference>
<evidence type="ECO:0000256" key="2">
    <source>
        <dbReference type="ARBA" id="ARBA00023027"/>
    </source>
</evidence>
<evidence type="ECO:0000256" key="1">
    <source>
        <dbReference type="ARBA" id="ARBA00005854"/>
    </source>
</evidence>
<dbReference type="CDD" id="cd12184">
    <property type="entry name" value="HGDH_like"/>
    <property type="match status" value="1"/>
</dbReference>
<dbReference type="Pfam" id="PF02826">
    <property type="entry name" value="2-Hacid_dh_C"/>
    <property type="match status" value="1"/>
</dbReference>
<dbReference type="GO" id="GO:0008720">
    <property type="term" value="F:D-lactate dehydrogenase (NAD+) activity"/>
    <property type="evidence" value="ECO:0007669"/>
    <property type="project" value="TreeGrafter"/>
</dbReference>
<dbReference type="GO" id="GO:0051287">
    <property type="term" value="F:NAD binding"/>
    <property type="evidence" value="ECO:0007669"/>
    <property type="project" value="InterPro"/>
</dbReference>
<dbReference type="PANTHER" id="PTHR43026">
    <property type="entry name" value="2-HYDROXYACID DEHYDROGENASE HOMOLOG 1-RELATED"/>
    <property type="match status" value="1"/>
</dbReference>
<dbReference type="RefSeq" id="WP_039310894.1">
    <property type="nucleotide sequence ID" value="NZ_CP006905.1"/>
</dbReference>
<dbReference type="InterPro" id="IPR036291">
    <property type="entry name" value="NAD(P)-bd_dom_sf"/>
</dbReference>
<proteinExistence type="inferred from homology"/>
<evidence type="ECO:0000313" key="7">
    <source>
        <dbReference type="Proteomes" id="UP000030635"/>
    </source>
</evidence>
<dbReference type="PANTHER" id="PTHR43026:SF1">
    <property type="entry name" value="2-HYDROXYACID DEHYDROGENASE HOMOLOG 1-RELATED"/>
    <property type="match status" value="1"/>
</dbReference>
<dbReference type="SUPFAM" id="SSF52283">
    <property type="entry name" value="Formate/glycerate dehydrogenase catalytic domain-like"/>
    <property type="match status" value="1"/>
</dbReference>
<dbReference type="eggNOG" id="COG1052">
    <property type="taxonomic scope" value="Bacteria"/>
</dbReference>
<dbReference type="AlphaFoldDB" id="A0A0A7FWM9"/>
<dbReference type="STRING" id="1561.NPD11_2787"/>
<dbReference type="Proteomes" id="UP000030635">
    <property type="component" value="Chromosome"/>
</dbReference>
<keyword evidence="2" id="KW-0520">NAD</keyword>
<evidence type="ECO:0000259" key="5">
    <source>
        <dbReference type="Pfam" id="PF02826"/>
    </source>
</evidence>
<dbReference type="KEGG" id="cbv:U729_188"/>
<dbReference type="HOGENOM" id="CLU_019796_1_1_9"/>
<evidence type="ECO:0000256" key="3">
    <source>
        <dbReference type="RuleBase" id="RU003719"/>
    </source>
</evidence>
<sequence>MSIKLVCYGVRKTEVEFFNKLNIYGYDLKLVEKGLNHENVKEAIGAEAIMVRGNCMADRQNLELLSKHGLKYVLTRTVGFDHVDLEAVKELGLKSARVPGYSPNAISELAVTLGMMLLRHTAYTVNRTSNGDFTIDATMFSKEVRNCTVGIIGAGKIGLTTAKLFKGLGAKVIAYDVFQSDAAKEIVEFVSEEELLNRSDIISVHMPYIKGVNYHFINDDFISKMKDGAILINTARGELQDVEAIVKGLESGKIGGFAADVLEGEKKYFFKNISGEEIEDKNVEKLMNMYPRVLLTPHMGSYTDEALTNMISISYDNMNEYLTKNECKNAIA</sequence>
<evidence type="ECO:0000259" key="4">
    <source>
        <dbReference type="Pfam" id="PF00389"/>
    </source>
</evidence>
<keyword evidence="7" id="KW-1185">Reference proteome</keyword>
<comment type="similarity">
    <text evidence="1 3">Belongs to the D-isomer specific 2-hydroxyacid dehydrogenase family.</text>
</comment>
<dbReference type="InterPro" id="IPR006140">
    <property type="entry name" value="D-isomer_DH_NAD-bd"/>
</dbReference>
<gene>
    <name evidence="6" type="ORF">U729_188</name>
</gene>
<organism evidence="6 7">
    <name type="scientific">Clostridium baratii str. Sullivan</name>
    <dbReference type="NCBI Taxonomy" id="1415775"/>
    <lineage>
        <taxon>Bacteria</taxon>
        <taxon>Bacillati</taxon>
        <taxon>Bacillota</taxon>
        <taxon>Clostridia</taxon>
        <taxon>Eubacteriales</taxon>
        <taxon>Clostridiaceae</taxon>
        <taxon>Clostridium</taxon>
    </lineage>
</organism>
<dbReference type="EMBL" id="CP006905">
    <property type="protein sequence ID" value="AIY84054.1"/>
    <property type="molecule type" value="Genomic_DNA"/>
</dbReference>
<accession>A0A0A7FWM9</accession>
<protein>
    <submittedName>
        <fullName evidence="6">D-isomer specific 2-hydroxyacid dehydrogenase, catalytic domain protein</fullName>
    </submittedName>
</protein>
<dbReference type="Gene3D" id="3.40.50.720">
    <property type="entry name" value="NAD(P)-binding Rossmann-like Domain"/>
    <property type="match status" value="2"/>
</dbReference>
<name>A0A0A7FWM9_9CLOT</name>
<feature type="domain" description="D-isomer specific 2-hydroxyacid dehydrogenase catalytic" evidence="4">
    <location>
        <begin position="7"/>
        <end position="331"/>
    </location>
</feature>
<dbReference type="GeneID" id="60853698"/>
<keyword evidence="3" id="KW-0560">Oxidoreductase</keyword>
<dbReference type="PROSITE" id="PS00065">
    <property type="entry name" value="D_2_HYDROXYACID_DH_1"/>
    <property type="match status" value="1"/>
</dbReference>
<evidence type="ECO:0000313" key="6">
    <source>
        <dbReference type="EMBL" id="AIY84054.1"/>
    </source>
</evidence>